<reference evidence="7" key="1">
    <citation type="submission" date="2010-05" db="EMBL/GenBank/DDBJ databases">
        <title>The draft genome of Desulfonatronospira thiodismutans ASO3-1.</title>
        <authorList>
            <consortium name="US DOE Joint Genome Institute (JGI-PGF)"/>
            <person name="Lucas S."/>
            <person name="Copeland A."/>
            <person name="Lapidus A."/>
            <person name="Cheng J.-F."/>
            <person name="Bruce D."/>
            <person name="Goodwin L."/>
            <person name="Pitluck S."/>
            <person name="Chertkov O."/>
            <person name="Brettin T."/>
            <person name="Detter J.C."/>
            <person name="Han C."/>
            <person name="Land M.L."/>
            <person name="Hauser L."/>
            <person name="Kyrpides N."/>
            <person name="Mikhailova N."/>
            <person name="Muyzer G."/>
            <person name="Woyke T."/>
        </authorList>
    </citation>
    <scope>NUCLEOTIDE SEQUENCE [LARGE SCALE GENOMIC DNA]</scope>
    <source>
        <strain evidence="7">ASO3-1</strain>
    </source>
</reference>
<dbReference type="InterPro" id="IPR030878">
    <property type="entry name" value="Ribosomal_uL15"/>
</dbReference>
<evidence type="ECO:0000256" key="2">
    <source>
        <dbReference type="ARBA" id="ARBA00022980"/>
    </source>
</evidence>
<dbReference type="eggNOG" id="COG0200">
    <property type="taxonomic scope" value="Bacteria"/>
</dbReference>
<gene>
    <name evidence="4" type="primary">rplO</name>
    <name evidence="7" type="ORF">Dthio_PD0308</name>
</gene>
<dbReference type="GO" id="GO:0003735">
    <property type="term" value="F:structural constituent of ribosome"/>
    <property type="evidence" value="ECO:0007669"/>
    <property type="project" value="InterPro"/>
</dbReference>
<dbReference type="RefSeq" id="WP_008871687.1">
    <property type="nucleotide sequence ID" value="NZ_ACJN02000004.1"/>
</dbReference>
<keyword evidence="4" id="KW-0694">RNA-binding</keyword>
<evidence type="ECO:0000256" key="4">
    <source>
        <dbReference type="HAMAP-Rule" id="MF_01341"/>
    </source>
</evidence>
<dbReference type="InterPro" id="IPR021131">
    <property type="entry name" value="Ribosomal_uL15/eL18"/>
</dbReference>
<dbReference type="AlphaFoldDB" id="D6SUL4"/>
<feature type="compositionally biased region" description="Basic residues" evidence="5">
    <location>
        <begin position="30"/>
        <end position="39"/>
    </location>
</feature>
<keyword evidence="4" id="KW-0699">rRNA-binding</keyword>
<dbReference type="HAMAP" id="MF_01341">
    <property type="entry name" value="Ribosomal_uL15"/>
    <property type="match status" value="1"/>
</dbReference>
<keyword evidence="3 4" id="KW-0687">Ribonucleoprotein</keyword>
<comment type="subunit">
    <text evidence="4">Part of the 50S ribosomal subunit.</text>
</comment>
<name>D6SUL4_9BACT</name>
<evidence type="ECO:0000313" key="8">
    <source>
        <dbReference type="Proteomes" id="UP000005496"/>
    </source>
</evidence>
<dbReference type="SUPFAM" id="SSF52080">
    <property type="entry name" value="Ribosomal proteins L15p and L18e"/>
    <property type="match status" value="1"/>
</dbReference>
<sequence>MNLHEIYPFPEDQKAPKRLGRGNSSGKGKTSGKGHKGQKCRAGASIPAHFEGGQMPLSRRLPKRGFKNRFRQEYCSVNLKQLADHFPSTSEINLEDIYSKKLARKNYPVKILGDGEINFAAQVTAHKFSKTAAEKIVNAGGQVKSLEG</sequence>
<comment type="similarity">
    <text evidence="1 4">Belongs to the universal ribosomal protein uL15 family.</text>
</comment>
<dbReference type="Proteomes" id="UP000005496">
    <property type="component" value="Unassembled WGS sequence"/>
</dbReference>
<organism evidence="7 8">
    <name type="scientific">Desulfonatronospira thiodismutans ASO3-1</name>
    <dbReference type="NCBI Taxonomy" id="555779"/>
    <lineage>
        <taxon>Bacteria</taxon>
        <taxon>Pseudomonadati</taxon>
        <taxon>Thermodesulfobacteriota</taxon>
        <taxon>Desulfovibrionia</taxon>
        <taxon>Desulfovibrionales</taxon>
        <taxon>Desulfonatronovibrionaceae</taxon>
        <taxon>Desulfonatronospira</taxon>
    </lineage>
</organism>
<dbReference type="InterPro" id="IPR036227">
    <property type="entry name" value="Ribosomal_uL15/eL18_sf"/>
</dbReference>
<dbReference type="GO" id="GO:0022625">
    <property type="term" value="C:cytosolic large ribosomal subunit"/>
    <property type="evidence" value="ECO:0007669"/>
    <property type="project" value="TreeGrafter"/>
</dbReference>
<feature type="domain" description="Large ribosomal subunit protein uL15/eL18" evidence="6">
    <location>
        <begin position="77"/>
        <end position="143"/>
    </location>
</feature>
<evidence type="ECO:0000256" key="3">
    <source>
        <dbReference type="ARBA" id="ARBA00023274"/>
    </source>
</evidence>
<dbReference type="PANTHER" id="PTHR12934">
    <property type="entry name" value="50S RIBOSOMAL PROTEIN L15"/>
    <property type="match status" value="1"/>
</dbReference>
<keyword evidence="8" id="KW-1185">Reference proteome</keyword>
<comment type="function">
    <text evidence="4">Binds to the 23S rRNA.</text>
</comment>
<dbReference type="Gene3D" id="3.100.10.10">
    <property type="match status" value="1"/>
</dbReference>
<dbReference type="OrthoDB" id="9810293at2"/>
<protein>
    <recommendedName>
        <fullName evidence="4">Large ribosomal subunit protein uL15</fullName>
    </recommendedName>
</protein>
<dbReference type="NCBIfam" id="TIGR01071">
    <property type="entry name" value="rplO_bact"/>
    <property type="match status" value="1"/>
</dbReference>
<dbReference type="GO" id="GO:0006412">
    <property type="term" value="P:translation"/>
    <property type="evidence" value="ECO:0007669"/>
    <property type="project" value="UniProtKB-UniRule"/>
</dbReference>
<accession>D6SUL4</accession>
<dbReference type="InterPro" id="IPR005749">
    <property type="entry name" value="Ribosomal_uL15_bac-type"/>
</dbReference>
<dbReference type="EMBL" id="ACJN02000004">
    <property type="protein sequence ID" value="EFI32994.1"/>
    <property type="molecule type" value="Genomic_DNA"/>
</dbReference>
<dbReference type="PANTHER" id="PTHR12934:SF11">
    <property type="entry name" value="LARGE RIBOSOMAL SUBUNIT PROTEIN UL15M"/>
    <property type="match status" value="1"/>
</dbReference>
<dbReference type="GO" id="GO:0019843">
    <property type="term" value="F:rRNA binding"/>
    <property type="evidence" value="ECO:0007669"/>
    <property type="project" value="UniProtKB-UniRule"/>
</dbReference>
<evidence type="ECO:0000313" key="7">
    <source>
        <dbReference type="EMBL" id="EFI32994.1"/>
    </source>
</evidence>
<comment type="caution">
    <text evidence="7">The sequence shown here is derived from an EMBL/GenBank/DDBJ whole genome shotgun (WGS) entry which is preliminary data.</text>
</comment>
<proteinExistence type="inferred from homology"/>
<evidence type="ECO:0000259" key="6">
    <source>
        <dbReference type="Pfam" id="PF00828"/>
    </source>
</evidence>
<keyword evidence="2 4" id="KW-0689">Ribosomal protein</keyword>
<feature type="region of interest" description="Disordered" evidence="5">
    <location>
        <begin position="1"/>
        <end position="61"/>
    </location>
</feature>
<dbReference type="Pfam" id="PF00828">
    <property type="entry name" value="Ribosomal_L27A"/>
    <property type="match status" value="1"/>
</dbReference>
<evidence type="ECO:0000256" key="5">
    <source>
        <dbReference type="SAM" id="MobiDB-lite"/>
    </source>
</evidence>
<evidence type="ECO:0000256" key="1">
    <source>
        <dbReference type="ARBA" id="ARBA00007320"/>
    </source>
</evidence>